<keyword evidence="2" id="KW-1003">Cell membrane</keyword>
<feature type="transmembrane region" description="Helical" evidence="6">
    <location>
        <begin position="270"/>
        <end position="289"/>
    </location>
</feature>
<organism evidence="8 10">
    <name type="scientific">Legionella cincinnatiensis</name>
    <dbReference type="NCBI Taxonomy" id="28085"/>
    <lineage>
        <taxon>Bacteria</taxon>
        <taxon>Pseudomonadati</taxon>
        <taxon>Pseudomonadota</taxon>
        <taxon>Gammaproteobacteria</taxon>
        <taxon>Legionellales</taxon>
        <taxon>Legionellaceae</taxon>
        <taxon>Legionella</taxon>
    </lineage>
</organism>
<accession>A0A378IK27</accession>
<dbReference type="EMBL" id="LNXX01000001">
    <property type="protein sequence ID" value="KTC93916.1"/>
    <property type="molecule type" value="Genomic_DNA"/>
</dbReference>
<dbReference type="Proteomes" id="UP000255316">
    <property type="component" value="Unassembled WGS sequence"/>
</dbReference>
<feature type="transmembrane region" description="Helical" evidence="6">
    <location>
        <begin position="183"/>
        <end position="205"/>
    </location>
</feature>
<evidence type="ECO:0000256" key="5">
    <source>
        <dbReference type="ARBA" id="ARBA00023136"/>
    </source>
</evidence>
<feature type="transmembrane region" description="Helical" evidence="6">
    <location>
        <begin position="351"/>
        <end position="372"/>
    </location>
</feature>
<evidence type="ECO:0000256" key="1">
    <source>
        <dbReference type="ARBA" id="ARBA00004651"/>
    </source>
</evidence>
<feature type="transmembrane region" description="Helical" evidence="6">
    <location>
        <begin position="407"/>
        <end position="425"/>
    </location>
</feature>
<keyword evidence="3 6" id="KW-0812">Transmembrane</keyword>
<evidence type="ECO:0000313" key="7">
    <source>
        <dbReference type="EMBL" id="KTC93916.1"/>
    </source>
</evidence>
<evidence type="ECO:0000313" key="9">
    <source>
        <dbReference type="Proteomes" id="UP000054854"/>
    </source>
</evidence>
<keyword evidence="5 6" id="KW-0472">Membrane</keyword>
<feature type="transmembrane region" description="Helical" evidence="6">
    <location>
        <begin position="160"/>
        <end position="177"/>
    </location>
</feature>
<protein>
    <recommendedName>
        <fullName evidence="11">Polysaccharide biosynthesis protein</fullName>
    </recommendedName>
</protein>
<evidence type="ECO:0000256" key="3">
    <source>
        <dbReference type="ARBA" id="ARBA00022692"/>
    </source>
</evidence>
<reference evidence="7 9" key="1">
    <citation type="submission" date="2015-11" db="EMBL/GenBank/DDBJ databases">
        <title>Genomic analysis of 38 Legionella species identifies large and diverse effector repertoires.</title>
        <authorList>
            <person name="Burstein D."/>
            <person name="Amaro F."/>
            <person name="Zusman T."/>
            <person name="Lifshitz Z."/>
            <person name="Cohen O."/>
            <person name="Gilbert J.A."/>
            <person name="Pupko T."/>
            <person name="Shuman H.A."/>
            <person name="Segal G."/>
        </authorList>
    </citation>
    <scope>NUCLEOTIDE SEQUENCE [LARGE SCALE GENOMIC DNA]</scope>
    <source>
        <strain evidence="7 9">CDC#72-OH-14</strain>
    </source>
</reference>
<evidence type="ECO:0000256" key="6">
    <source>
        <dbReference type="SAM" id="Phobius"/>
    </source>
</evidence>
<evidence type="ECO:0000256" key="4">
    <source>
        <dbReference type="ARBA" id="ARBA00022989"/>
    </source>
</evidence>
<feature type="transmembrane region" description="Helical" evidence="6">
    <location>
        <begin position="379"/>
        <end position="401"/>
    </location>
</feature>
<dbReference type="InterPro" id="IPR050833">
    <property type="entry name" value="Poly_Biosynth_Transport"/>
</dbReference>
<dbReference type="Proteomes" id="UP000054854">
    <property type="component" value="Unassembled WGS sequence"/>
</dbReference>
<feature type="transmembrane region" description="Helical" evidence="6">
    <location>
        <begin position="310"/>
        <end position="331"/>
    </location>
</feature>
<evidence type="ECO:0000313" key="8">
    <source>
        <dbReference type="EMBL" id="STX35122.1"/>
    </source>
</evidence>
<keyword evidence="9" id="KW-1185">Reference proteome</keyword>
<evidence type="ECO:0000313" key="10">
    <source>
        <dbReference type="Proteomes" id="UP000255316"/>
    </source>
</evidence>
<reference evidence="8 10" key="2">
    <citation type="submission" date="2018-06" db="EMBL/GenBank/DDBJ databases">
        <authorList>
            <consortium name="Pathogen Informatics"/>
            <person name="Doyle S."/>
        </authorList>
    </citation>
    <scope>NUCLEOTIDE SEQUENCE [LARGE SCALE GENOMIC DNA]</scope>
    <source>
        <strain evidence="8 10">NCTC12438</strain>
    </source>
</reference>
<feature type="transmembrane region" description="Helical" evidence="6">
    <location>
        <begin position="237"/>
        <end position="258"/>
    </location>
</feature>
<evidence type="ECO:0000256" key="2">
    <source>
        <dbReference type="ARBA" id="ARBA00022475"/>
    </source>
</evidence>
<feature type="transmembrane region" description="Helical" evidence="6">
    <location>
        <begin position="124"/>
        <end position="148"/>
    </location>
</feature>
<dbReference type="EMBL" id="UGNX01000001">
    <property type="protein sequence ID" value="STX35122.1"/>
    <property type="molecule type" value="Genomic_DNA"/>
</dbReference>
<keyword evidence="4 6" id="KW-1133">Transmembrane helix</keyword>
<dbReference type="GO" id="GO:0005886">
    <property type="term" value="C:plasma membrane"/>
    <property type="evidence" value="ECO:0007669"/>
    <property type="project" value="UniProtKB-SubCell"/>
</dbReference>
<dbReference type="AlphaFoldDB" id="A0A378IK27"/>
<dbReference type="RefSeq" id="WP_058463263.1">
    <property type="nucleotide sequence ID" value="NZ_CAAAHQ010000014.1"/>
</dbReference>
<gene>
    <name evidence="7" type="ORF">Lcin_0004</name>
    <name evidence="8" type="ORF">NCTC12438_01733</name>
</gene>
<evidence type="ECO:0008006" key="11">
    <source>
        <dbReference type="Google" id="ProtNLM"/>
    </source>
</evidence>
<proteinExistence type="predicted"/>
<name>A0A378IK27_9GAMM</name>
<dbReference type="PANTHER" id="PTHR30250:SF11">
    <property type="entry name" value="O-ANTIGEN TRANSPORTER-RELATED"/>
    <property type="match status" value="1"/>
</dbReference>
<comment type="subcellular location">
    <subcellularLocation>
        <location evidence="1">Cell membrane</location>
        <topology evidence="1">Multi-pass membrane protein</topology>
    </subcellularLocation>
</comment>
<feature type="transmembrane region" description="Helical" evidence="6">
    <location>
        <begin position="36"/>
        <end position="57"/>
    </location>
</feature>
<dbReference type="PANTHER" id="PTHR30250">
    <property type="entry name" value="PST FAMILY PREDICTED COLANIC ACID TRANSPORTER"/>
    <property type="match status" value="1"/>
</dbReference>
<sequence length="436" mass="49126">MNKETRVVLVLLLISLVTYASKYSLNVFMARHLAKSIYGDFSIAIKLLTIMTALSLLGTDISSKRFLGKYINLNQKADAIEYVAWNLKLISVTFFISLFIALASTLLMILLHHFSVKHINDYHLAIYVLWLIPFSALLSLLSSYLIVVDRIYLSTLLTQFLKYLLQVLLFISVVLFVEPVLTNFYIVSVLLITFILLLTLSLFSLNQELLELFKYGFHKARKTPLTKMDWLKTSVRLITNNILFVIVSALDLLIVEVFGSNETMVGDYAAILTIIGFLWLIPTTVLQALKSKLSFLLESEMGKKELQCKINSTMMIIISTTILAGSTIVLFSKNILGHFGPDYVNASPALIILTFGVMMSCFGRIAPVILIFGGYEHLVLRWTIFELIFMVFVAIPATYYFNIIGTASATALLLTLKPVILISIVRKKFGLRVLIL</sequence>
<feature type="transmembrane region" description="Helical" evidence="6">
    <location>
        <begin position="89"/>
        <end position="112"/>
    </location>
</feature>
<dbReference type="OrthoDB" id="5653360at2"/>